<accession>A0ABP6LP09</accession>
<keyword evidence="2" id="KW-1185">Reference proteome</keyword>
<evidence type="ECO:0000313" key="1">
    <source>
        <dbReference type="EMBL" id="GAA3046406.1"/>
    </source>
</evidence>
<reference evidence="2" key="1">
    <citation type="journal article" date="2019" name="Int. J. Syst. Evol. Microbiol.">
        <title>The Global Catalogue of Microorganisms (GCM) 10K type strain sequencing project: providing services to taxonomists for standard genome sequencing and annotation.</title>
        <authorList>
            <consortium name="The Broad Institute Genomics Platform"/>
            <consortium name="The Broad Institute Genome Sequencing Center for Infectious Disease"/>
            <person name="Wu L."/>
            <person name="Ma J."/>
        </authorList>
    </citation>
    <scope>NUCLEOTIDE SEQUENCE [LARGE SCALE GENOMIC DNA]</scope>
    <source>
        <strain evidence="2">JCM 14234</strain>
    </source>
</reference>
<dbReference type="RefSeq" id="WP_290706045.1">
    <property type="nucleotide sequence ID" value="NZ_BAAAVS010000056.1"/>
</dbReference>
<dbReference type="SUPFAM" id="SSF55486">
    <property type="entry name" value="Metalloproteases ('zincins'), catalytic domain"/>
    <property type="match status" value="1"/>
</dbReference>
<protein>
    <submittedName>
        <fullName evidence="1">Metallopeptidase family protein</fullName>
    </submittedName>
</protein>
<dbReference type="Gene3D" id="3.30.2010.20">
    <property type="match status" value="1"/>
</dbReference>
<dbReference type="Proteomes" id="UP001501035">
    <property type="component" value="Unassembled WGS sequence"/>
</dbReference>
<sequence length="151" mass="17129">MRARRARDRRSRGLRSPLLPQSVPAWTSRADEFDNVVIDALAEIDAKWHDQLRDLNIAVDDVPRMLPIDPTSVQWPAEVSADRAVPLARLIPAAVDNAGNWTRAQIVIFRRPLEIRSNDRYDLADLVREVLIEQIATYLGLDEETVENGPL</sequence>
<dbReference type="InterPro" id="IPR010428">
    <property type="entry name" value="Zincin_1"/>
</dbReference>
<dbReference type="EMBL" id="BAAAVS010000056">
    <property type="protein sequence ID" value="GAA3046406.1"/>
    <property type="molecule type" value="Genomic_DNA"/>
</dbReference>
<organism evidence="1 2">
    <name type="scientific">Gordonia defluvii</name>
    <dbReference type="NCBI Taxonomy" id="283718"/>
    <lineage>
        <taxon>Bacteria</taxon>
        <taxon>Bacillati</taxon>
        <taxon>Actinomycetota</taxon>
        <taxon>Actinomycetes</taxon>
        <taxon>Mycobacteriales</taxon>
        <taxon>Gordoniaceae</taxon>
        <taxon>Gordonia</taxon>
    </lineage>
</organism>
<dbReference type="InterPro" id="IPR038555">
    <property type="entry name" value="Zincin_1_sf"/>
</dbReference>
<name>A0ABP6LP09_9ACTN</name>
<dbReference type="Pfam" id="PF06262">
    <property type="entry name" value="Zincin_1"/>
    <property type="match status" value="1"/>
</dbReference>
<dbReference type="CDD" id="cd12954">
    <property type="entry name" value="MMP_TTHA0227_like_1"/>
    <property type="match status" value="1"/>
</dbReference>
<comment type="caution">
    <text evidence="1">The sequence shown here is derived from an EMBL/GenBank/DDBJ whole genome shotgun (WGS) entry which is preliminary data.</text>
</comment>
<gene>
    <name evidence="1" type="ORF">GCM10010528_26970</name>
</gene>
<proteinExistence type="predicted"/>
<evidence type="ECO:0000313" key="2">
    <source>
        <dbReference type="Proteomes" id="UP001501035"/>
    </source>
</evidence>